<dbReference type="RefSeq" id="WP_168520801.1">
    <property type="nucleotide sequence ID" value="NZ_JAAXLS010000040.1"/>
</dbReference>
<comment type="subunit">
    <text evidence="7">Part of the 50S ribosomal subunit.</text>
</comment>
<evidence type="ECO:0000256" key="1">
    <source>
        <dbReference type="ARBA" id="ARBA00009451"/>
    </source>
</evidence>
<dbReference type="PANTHER" id="PTHR42831:SF1">
    <property type="entry name" value="FE-S PROTEIN MATURATION AUXILIARY FACTOR YITW"/>
    <property type="match status" value="1"/>
</dbReference>
<comment type="function">
    <text evidence="4">This protein binds specifically to 23S rRNA; its binding is stimulated by other ribosomal proteins, e.g. L4, L17, and L20. It is important during the early stages of 50S assembly. It makes multiple contacts with different domains of the 23S rRNA in the assembled 50S subunit and ribosome.</text>
</comment>
<dbReference type="EMBL" id="JAAXLS010000040">
    <property type="protein sequence ID" value="NKQ57690.1"/>
    <property type="molecule type" value="Genomic_DNA"/>
</dbReference>
<dbReference type="Proteomes" id="UP000715441">
    <property type="component" value="Unassembled WGS sequence"/>
</dbReference>
<dbReference type="PANTHER" id="PTHR42831">
    <property type="entry name" value="FE-S PROTEIN MATURATION AUXILIARY FACTOR YITW"/>
    <property type="match status" value="1"/>
</dbReference>
<name>A0ABX1JD29_9PSEU</name>
<evidence type="ECO:0000256" key="7">
    <source>
        <dbReference type="RuleBase" id="RU004006"/>
    </source>
</evidence>
<accession>A0ABX1JD29</accession>
<dbReference type="Pfam" id="PF01883">
    <property type="entry name" value="FeS_assembly_P"/>
    <property type="match status" value="1"/>
</dbReference>
<evidence type="ECO:0000313" key="9">
    <source>
        <dbReference type="EMBL" id="NKQ57690.1"/>
    </source>
</evidence>
<evidence type="ECO:0000256" key="4">
    <source>
        <dbReference type="ARBA" id="ARBA00025084"/>
    </source>
</evidence>
<dbReference type="InterPro" id="IPR001063">
    <property type="entry name" value="Ribosomal_uL22"/>
</dbReference>
<keyword evidence="7" id="KW-0699">rRNA-binding</keyword>
<reference evidence="9 10" key="1">
    <citation type="submission" date="2020-04" db="EMBL/GenBank/DDBJ databases">
        <title>Novel species.</title>
        <authorList>
            <person name="Teo W.F.A."/>
            <person name="Lipun K."/>
            <person name="Srisuk N."/>
            <person name="Duangmal K."/>
        </authorList>
    </citation>
    <scope>NUCLEOTIDE SEQUENCE [LARGE SCALE GENOMIC DNA]</scope>
    <source>
        <strain evidence="9 10">K13G38</strain>
    </source>
</reference>
<evidence type="ECO:0000256" key="5">
    <source>
        <dbReference type="ARBA" id="ARBA00035480"/>
    </source>
</evidence>
<keyword evidence="10" id="KW-1185">Reference proteome</keyword>
<dbReference type="InterPro" id="IPR002744">
    <property type="entry name" value="MIP18-like"/>
</dbReference>
<dbReference type="SUPFAM" id="SSF54843">
    <property type="entry name" value="Ribosomal protein L22"/>
    <property type="match status" value="1"/>
</dbReference>
<sequence length="250" mass="26939">MTSLLKAVDITVREQQLRVTRDDASAALERVLGEPAGQARARLRFGPGRTCEPLARMLDRALAQAEECGLASDALVLAAGFAVPAEDIVRIRRKAHGVADWISSPTSDVELVLRPKGLAAVPQAGPAAAPMTAQAARGERVRERAPDTEAERAVREALYDVIDPDLGVNVVDMGFVRQVRIDDDGVATITMTLTSAACPLTEVMERNVKAVLAESGTEFVLVWEWLPSWRPGDISADGREQLRAIGFSAF</sequence>
<keyword evidence="3 6" id="KW-0687">Ribonucleoprotein</keyword>
<organism evidence="9 10">
    <name type="scientific">Amycolatopsis acididurans</name>
    <dbReference type="NCBI Taxonomy" id="2724524"/>
    <lineage>
        <taxon>Bacteria</taxon>
        <taxon>Bacillati</taxon>
        <taxon>Actinomycetota</taxon>
        <taxon>Actinomycetes</taxon>
        <taxon>Pseudonocardiales</taxon>
        <taxon>Pseudonocardiaceae</taxon>
        <taxon>Amycolatopsis</taxon>
    </lineage>
</organism>
<proteinExistence type="inferred from homology"/>
<dbReference type="Gene3D" id="3.90.470.10">
    <property type="entry name" value="Ribosomal protein L22/L17"/>
    <property type="match status" value="1"/>
</dbReference>
<dbReference type="SUPFAM" id="SSF117916">
    <property type="entry name" value="Fe-S cluster assembly (FSCA) domain-like"/>
    <property type="match status" value="1"/>
</dbReference>
<evidence type="ECO:0000313" key="10">
    <source>
        <dbReference type="Proteomes" id="UP000715441"/>
    </source>
</evidence>
<dbReference type="Pfam" id="PF00237">
    <property type="entry name" value="Ribosomal_L22"/>
    <property type="match status" value="1"/>
</dbReference>
<keyword evidence="7" id="KW-0694">RNA-binding</keyword>
<protein>
    <recommendedName>
        <fullName evidence="5">50S ribosomal protein L22</fullName>
    </recommendedName>
</protein>
<feature type="domain" description="MIP18 family-like" evidence="8">
    <location>
        <begin position="151"/>
        <end position="213"/>
    </location>
</feature>
<dbReference type="InterPro" id="IPR052339">
    <property type="entry name" value="Fe-S_Maturation_MIP18"/>
</dbReference>
<gene>
    <name evidence="9" type="ORF">HFP15_32995</name>
</gene>
<keyword evidence="2 6" id="KW-0689">Ribosomal protein</keyword>
<evidence type="ECO:0000256" key="6">
    <source>
        <dbReference type="RuleBase" id="RU004005"/>
    </source>
</evidence>
<comment type="similarity">
    <text evidence="1 6">Belongs to the universal ribosomal protein uL22 family.</text>
</comment>
<dbReference type="Gene3D" id="3.30.300.130">
    <property type="entry name" value="Fe-S cluster assembly (FSCA)"/>
    <property type="match status" value="1"/>
</dbReference>
<comment type="caution">
    <text evidence="9">The sequence shown here is derived from an EMBL/GenBank/DDBJ whole genome shotgun (WGS) entry which is preliminary data.</text>
</comment>
<dbReference type="InterPro" id="IPR034904">
    <property type="entry name" value="FSCA_dom_sf"/>
</dbReference>
<evidence type="ECO:0000256" key="3">
    <source>
        <dbReference type="ARBA" id="ARBA00023274"/>
    </source>
</evidence>
<evidence type="ECO:0000259" key="8">
    <source>
        <dbReference type="Pfam" id="PF01883"/>
    </source>
</evidence>
<dbReference type="InterPro" id="IPR036394">
    <property type="entry name" value="Ribosomal_uL22_sf"/>
</dbReference>
<evidence type="ECO:0000256" key="2">
    <source>
        <dbReference type="ARBA" id="ARBA00022980"/>
    </source>
</evidence>